<name>A0A0R2CLJ5_9LACO</name>
<dbReference type="Pfam" id="PF03358">
    <property type="entry name" value="FMN_red"/>
    <property type="match status" value="1"/>
</dbReference>
<dbReference type="Gene3D" id="3.40.50.360">
    <property type="match status" value="1"/>
</dbReference>
<dbReference type="GO" id="GO:0005829">
    <property type="term" value="C:cytosol"/>
    <property type="evidence" value="ECO:0007669"/>
    <property type="project" value="TreeGrafter"/>
</dbReference>
<dbReference type="PANTHER" id="PTHR30543:SF21">
    <property type="entry name" value="NAD(P)H-DEPENDENT FMN REDUCTASE LOT6"/>
    <property type="match status" value="1"/>
</dbReference>
<dbReference type="InterPro" id="IPR050712">
    <property type="entry name" value="NAD(P)H-dep_reductase"/>
</dbReference>
<proteinExistence type="predicted"/>
<organism evidence="2 3">
    <name type="scientific">Fructilactobacillus florum DSM 22689 = JCM 16035</name>
    <dbReference type="NCBI Taxonomy" id="1423745"/>
    <lineage>
        <taxon>Bacteria</taxon>
        <taxon>Bacillati</taxon>
        <taxon>Bacillota</taxon>
        <taxon>Bacilli</taxon>
        <taxon>Lactobacillales</taxon>
        <taxon>Lactobacillaceae</taxon>
        <taxon>Fructilactobacillus</taxon>
    </lineage>
</organism>
<dbReference type="AlphaFoldDB" id="A0A0R2CLJ5"/>
<dbReference type="InterPro" id="IPR029039">
    <property type="entry name" value="Flavoprotein-like_sf"/>
</dbReference>
<evidence type="ECO:0000259" key="1">
    <source>
        <dbReference type="Pfam" id="PF03358"/>
    </source>
</evidence>
<dbReference type="RefSeq" id="WP_056961312.1">
    <property type="nucleotide sequence ID" value="NZ_AYZI01000001.1"/>
</dbReference>
<dbReference type="SUPFAM" id="SSF52218">
    <property type="entry name" value="Flavoproteins"/>
    <property type="match status" value="1"/>
</dbReference>
<gene>
    <name evidence="2" type="ORF">FC87_GL000090</name>
</gene>
<evidence type="ECO:0000313" key="3">
    <source>
        <dbReference type="Proteomes" id="UP000051586"/>
    </source>
</evidence>
<feature type="domain" description="NADPH-dependent FMN reductase-like" evidence="1">
    <location>
        <begin position="3"/>
        <end position="149"/>
    </location>
</feature>
<protein>
    <submittedName>
        <fullName evidence="2">Putative oxidoreductase (Putative)</fullName>
    </submittedName>
</protein>
<accession>A0A0R2CLJ5</accession>
<evidence type="ECO:0000313" key="2">
    <source>
        <dbReference type="EMBL" id="KRM92478.1"/>
    </source>
</evidence>
<dbReference type="EMBL" id="AYZI01000001">
    <property type="protein sequence ID" value="KRM92478.1"/>
    <property type="molecule type" value="Genomic_DNA"/>
</dbReference>
<dbReference type="GO" id="GO:0016491">
    <property type="term" value="F:oxidoreductase activity"/>
    <property type="evidence" value="ECO:0007669"/>
    <property type="project" value="InterPro"/>
</dbReference>
<dbReference type="Proteomes" id="UP000051586">
    <property type="component" value="Unassembled WGS sequence"/>
</dbReference>
<dbReference type="STRING" id="1423745.GCA_001311215_00545"/>
<reference evidence="2 3" key="1">
    <citation type="journal article" date="2015" name="Genome Announc.">
        <title>Expanding the biotechnology potential of lactobacilli through comparative genomics of 213 strains and associated genera.</title>
        <authorList>
            <person name="Sun Z."/>
            <person name="Harris H.M."/>
            <person name="McCann A."/>
            <person name="Guo C."/>
            <person name="Argimon S."/>
            <person name="Zhang W."/>
            <person name="Yang X."/>
            <person name="Jeffery I.B."/>
            <person name="Cooney J.C."/>
            <person name="Kagawa T.F."/>
            <person name="Liu W."/>
            <person name="Song Y."/>
            <person name="Salvetti E."/>
            <person name="Wrobel A."/>
            <person name="Rasinkangas P."/>
            <person name="Parkhill J."/>
            <person name="Rea M.C."/>
            <person name="O'Sullivan O."/>
            <person name="Ritari J."/>
            <person name="Douillard F.P."/>
            <person name="Paul Ross R."/>
            <person name="Yang R."/>
            <person name="Briner A.E."/>
            <person name="Felis G.E."/>
            <person name="de Vos W.M."/>
            <person name="Barrangou R."/>
            <person name="Klaenhammer T.R."/>
            <person name="Caufield P.W."/>
            <person name="Cui Y."/>
            <person name="Zhang H."/>
            <person name="O'Toole P.W."/>
        </authorList>
    </citation>
    <scope>NUCLEOTIDE SEQUENCE [LARGE SCALE GENOMIC DNA]</scope>
    <source>
        <strain evidence="2 3">DSM 22689</strain>
    </source>
</reference>
<dbReference type="InterPro" id="IPR005025">
    <property type="entry name" value="FMN_Rdtase-like_dom"/>
</dbReference>
<dbReference type="GO" id="GO:0010181">
    <property type="term" value="F:FMN binding"/>
    <property type="evidence" value="ECO:0007669"/>
    <property type="project" value="TreeGrafter"/>
</dbReference>
<dbReference type="PANTHER" id="PTHR30543">
    <property type="entry name" value="CHROMATE REDUCTASE"/>
    <property type="match status" value="1"/>
</dbReference>
<dbReference type="PATRIC" id="fig|1423745.4.peg.96"/>
<sequence>MIKINVILGTSRPAARGRNLFNYFRLQQEQFEQQFKVNLNLIELSELHLPFFYEDEPPLGNQNRTLPPNEAQWVNQMAAADGYLILTPEYNHSFPAVLKNALDFLGEEPRGKATKVITYADNARGGQWAFNALLPVLTRMNFFVLPHLTSIAKVATHWQPDGKWQPDDPKQAVFEHRISTAVQEAAFYTKLLADHPFSSN</sequence>
<comment type="caution">
    <text evidence="2">The sequence shown here is derived from an EMBL/GenBank/DDBJ whole genome shotgun (WGS) entry which is preliminary data.</text>
</comment>